<organism evidence="2 3">
    <name type="scientific">Phaedon cochleariae</name>
    <name type="common">Mustard beetle</name>
    <dbReference type="NCBI Taxonomy" id="80249"/>
    <lineage>
        <taxon>Eukaryota</taxon>
        <taxon>Metazoa</taxon>
        <taxon>Ecdysozoa</taxon>
        <taxon>Arthropoda</taxon>
        <taxon>Hexapoda</taxon>
        <taxon>Insecta</taxon>
        <taxon>Pterygota</taxon>
        <taxon>Neoptera</taxon>
        <taxon>Endopterygota</taxon>
        <taxon>Coleoptera</taxon>
        <taxon>Polyphaga</taxon>
        <taxon>Cucujiformia</taxon>
        <taxon>Chrysomeloidea</taxon>
        <taxon>Chrysomelidae</taxon>
        <taxon>Chrysomelinae</taxon>
        <taxon>Chrysomelini</taxon>
        <taxon>Phaedon</taxon>
    </lineage>
</organism>
<evidence type="ECO:0000259" key="1">
    <source>
        <dbReference type="Pfam" id="PF01494"/>
    </source>
</evidence>
<dbReference type="PANTHER" id="PTHR43876:SF7">
    <property type="entry name" value="UBIQUINONE BIOSYNTHESIS MONOOXYGENASE COQ6, MITOCHONDRIAL"/>
    <property type="match status" value="1"/>
</dbReference>
<dbReference type="GO" id="GO:0005739">
    <property type="term" value="C:mitochondrion"/>
    <property type="evidence" value="ECO:0007669"/>
    <property type="project" value="TreeGrafter"/>
</dbReference>
<dbReference type="InterPro" id="IPR018168">
    <property type="entry name" value="Ubi_Hdrlase_CS"/>
</dbReference>
<dbReference type="GO" id="GO:0071949">
    <property type="term" value="F:FAD binding"/>
    <property type="evidence" value="ECO:0007669"/>
    <property type="project" value="InterPro"/>
</dbReference>
<reference evidence="2" key="2">
    <citation type="submission" date="2022-10" db="EMBL/GenBank/DDBJ databases">
        <authorList>
            <consortium name="ENA_rothamsted_submissions"/>
            <consortium name="culmorum"/>
            <person name="King R."/>
        </authorList>
    </citation>
    <scope>NUCLEOTIDE SEQUENCE</scope>
</reference>
<dbReference type="OrthoDB" id="683240at2759"/>
<dbReference type="EMBL" id="OU896707">
    <property type="protein sequence ID" value="CAG9813071.1"/>
    <property type="molecule type" value="Genomic_DNA"/>
</dbReference>
<keyword evidence="3" id="KW-1185">Reference proteome</keyword>
<gene>
    <name evidence="2" type="ORF">PHAECO_LOCUS519</name>
</gene>
<reference evidence="2" key="1">
    <citation type="submission" date="2022-01" db="EMBL/GenBank/DDBJ databases">
        <authorList>
            <person name="King R."/>
        </authorList>
    </citation>
    <scope>NUCLEOTIDE SEQUENCE</scope>
</reference>
<feature type="domain" description="FAD-binding" evidence="1">
    <location>
        <begin position="78"/>
        <end position="131"/>
    </location>
</feature>
<proteinExistence type="predicted"/>
<dbReference type="InterPro" id="IPR002938">
    <property type="entry name" value="FAD-bd"/>
</dbReference>
<dbReference type="Gene3D" id="3.50.50.60">
    <property type="entry name" value="FAD/NAD(P)-binding domain"/>
    <property type="match status" value="1"/>
</dbReference>
<evidence type="ECO:0000313" key="2">
    <source>
        <dbReference type="EMBL" id="CAG9813071.1"/>
    </source>
</evidence>
<dbReference type="Pfam" id="PF01494">
    <property type="entry name" value="FAD_binding_3"/>
    <property type="match status" value="1"/>
</dbReference>
<dbReference type="InterPro" id="IPR036188">
    <property type="entry name" value="FAD/NAD-bd_sf"/>
</dbReference>
<sequence>MIVWMWAKLGCDGMNSQVRKAMNVNYLSWNYNQMGVVATLKLSEWKNYGSNNIVNETTKAFDNLLRMMNCPSDTIRHDAAHRIHPLAGQGVNLGFGDVICLNEILGKAAYSGSKLNNLSYLKEYETERQRHNVPTMLAVEGLYRLYNTDFTPIVLLRSLGLQATHVLNPLKKVIISQASV</sequence>
<dbReference type="PANTHER" id="PTHR43876">
    <property type="entry name" value="UBIQUINONE BIOSYNTHESIS MONOOXYGENASE COQ6, MITOCHONDRIAL"/>
    <property type="match status" value="1"/>
</dbReference>
<protein>
    <recommendedName>
        <fullName evidence="1">FAD-binding domain-containing protein</fullName>
    </recommendedName>
</protein>
<dbReference type="PROSITE" id="PS01304">
    <property type="entry name" value="UBIH"/>
    <property type="match status" value="1"/>
</dbReference>
<dbReference type="InterPro" id="IPR051205">
    <property type="entry name" value="UbiH/COQ6_monooxygenase"/>
</dbReference>
<dbReference type="AlphaFoldDB" id="A0A9N9SAJ2"/>
<dbReference type="SUPFAM" id="SSF51905">
    <property type="entry name" value="FAD/NAD(P)-binding domain"/>
    <property type="match status" value="1"/>
</dbReference>
<evidence type="ECO:0000313" key="3">
    <source>
        <dbReference type="Proteomes" id="UP001153737"/>
    </source>
</evidence>
<dbReference type="Proteomes" id="UP001153737">
    <property type="component" value="Chromosome 1"/>
</dbReference>
<name>A0A9N9SAJ2_PHACE</name>
<accession>A0A9N9SAJ2</accession>